<protein>
    <submittedName>
        <fullName evidence="1">Uncharacterized protein</fullName>
    </submittedName>
</protein>
<organism evidence="1 2">
    <name type="scientific">Purpureocillium lilacinum</name>
    <name type="common">Paecilomyces lilacinus</name>
    <dbReference type="NCBI Taxonomy" id="33203"/>
    <lineage>
        <taxon>Eukaryota</taxon>
        <taxon>Fungi</taxon>
        <taxon>Dikarya</taxon>
        <taxon>Ascomycota</taxon>
        <taxon>Pezizomycotina</taxon>
        <taxon>Sordariomycetes</taxon>
        <taxon>Hypocreomycetidae</taxon>
        <taxon>Hypocreales</taxon>
        <taxon>Ophiocordycipitaceae</taxon>
        <taxon>Purpureocillium</taxon>
    </lineage>
</organism>
<comment type="caution">
    <text evidence="1">The sequence shown here is derived from an EMBL/GenBank/DDBJ whole genome shotgun (WGS) entry which is preliminary data.</text>
</comment>
<dbReference type="AlphaFoldDB" id="A0A179GKL8"/>
<sequence>MSCPGCLLASSPRRFGSRVVTYRTIAPGTGHSVVAMAVVMPSLPY</sequence>
<name>A0A179GKL8_PURLI</name>
<proteinExistence type="predicted"/>
<dbReference type="EMBL" id="LSBI01000012">
    <property type="protein sequence ID" value="OAQ77853.1"/>
    <property type="molecule type" value="Genomic_DNA"/>
</dbReference>
<accession>A0A179GKL8</accession>
<evidence type="ECO:0000313" key="2">
    <source>
        <dbReference type="Proteomes" id="UP000078340"/>
    </source>
</evidence>
<gene>
    <name evidence="1" type="ORF">VFPFJ_10220</name>
</gene>
<dbReference type="Proteomes" id="UP000078340">
    <property type="component" value="Unassembled WGS sequence"/>
</dbReference>
<reference evidence="1 2" key="1">
    <citation type="submission" date="2016-02" db="EMBL/GenBank/DDBJ databases">
        <title>Biosynthesis of antibiotic leucinostatins and their inhibition on Phytophthora in bio-control Purpureocillium lilacinum.</title>
        <authorList>
            <person name="Wang G."/>
            <person name="Liu Z."/>
            <person name="Lin R."/>
            <person name="Li E."/>
            <person name="Mao Z."/>
            <person name="Ling J."/>
            <person name="Yin W."/>
            <person name="Xie B."/>
        </authorList>
    </citation>
    <scope>NUCLEOTIDE SEQUENCE [LARGE SCALE GENOMIC DNA]</scope>
    <source>
        <strain evidence="1">PLFJ-1</strain>
    </source>
</reference>
<evidence type="ECO:0000313" key="1">
    <source>
        <dbReference type="EMBL" id="OAQ77853.1"/>
    </source>
</evidence>